<evidence type="ECO:0000313" key="1">
    <source>
        <dbReference type="EMBL" id="KAK9808814.1"/>
    </source>
</evidence>
<gene>
    <name evidence="1" type="ORF">WJX72_004161</name>
</gene>
<comment type="caution">
    <text evidence="1">The sequence shown here is derived from an EMBL/GenBank/DDBJ whole genome shotgun (WGS) entry which is preliminary data.</text>
</comment>
<protein>
    <submittedName>
        <fullName evidence="1">Uncharacterized protein</fullName>
    </submittedName>
</protein>
<evidence type="ECO:0000313" key="2">
    <source>
        <dbReference type="Proteomes" id="UP001489004"/>
    </source>
</evidence>
<keyword evidence="2" id="KW-1185">Reference proteome</keyword>
<name>A0AAW1PLK0_9CHLO</name>
<sequence>MITVATWLGVFLPHREHDISRGRAMEPAMPKTFSPGNTEEKVLTHAKSPVAATNISRKAKVDESGVIAQPGLSSEDRLCWHAQPAVLFIH</sequence>
<accession>A0AAW1PLK0</accession>
<dbReference type="AlphaFoldDB" id="A0AAW1PLK0"/>
<dbReference type="Proteomes" id="UP001489004">
    <property type="component" value="Unassembled WGS sequence"/>
</dbReference>
<proteinExistence type="predicted"/>
<reference evidence="1 2" key="1">
    <citation type="journal article" date="2024" name="Nat. Commun.">
        <title>Phylogenomics reveals the evolutionary origins of lichenization in chlorophyte algae.</title>
        <authorList>
            <person name="Puginier C."/>
            <person name="Libourel C."/>
            <person name="Otte J."/>
            <person name="Skaloud P."/>
            <person name="Haon M."/>
            <person name="Grisel S."/>
            <person name="Petersen M."/>
            <person name="Berrin J.G."/>
            <person name="Delaux P.M."/>
            <person name="Dal Grande F."/>
            <person name="Keller J."/>
        </authorList>
    </citation>
    <scope>NUCLEOTIDE SEQUENCE [LARGE SCALE GENOMIC DNA]</scope>
    <source>
        <strain evidence="1 2">SAG 2043</strain>
    </source>
</reference>
<dbReference type="EMBL" id="JALJOR010000011">
    <property type="protein sequence ID" value="KAK9808814.1"/>
    <property type="molecule type" value="Genomic_DNA"/>
</dbReference>
<organism evidence="1 2">
    <name type="scientific">[Myrmecia] bisecta</name>
    <dbReference type="NCBI Taxonomy" id="41462"/>
    <lineage>
        <taxon>Eukaryota</taxon>
        <taxon>Viridiplantae</taxon>
        <taxon>Chlorophyta</taxon>
        <taxon>core chlorophytes</taxon>
        <taxon>Trebouxiophyceae</taxon>
        <taxon>Trebouxiales</taxon>
        <taxon>Trebouxiaceae</taxon>
        <taxon>Myrmecia</taxon>
    </lineage>
</organism>